<accession>A0A9D1Q3W9</accession>
<reference evidence="1" key="1">
    <citation type="journal article" date="2021" name="PeerJ">
        <title>Extensive microbial diversity within the chicken gut microbiome revealed by metagenomics and culture.</title>
        <authorList>
            <person name="Gilroy R."/>
            <person name="Ravi A."/>
            <person name="Getino M."/>
            <person name="Pursley I."/>
            <person name="Horton D.L."/>
            <person name="Alikhan N.F."/>
            <person name="Baker D."/>
            <person name="Gharbi K."/>
            <person name="Hall N."/>
            <person name="Watson M."/>
            <person name="Adriaenssens E.M."/>
            <person name="Foster-Nyarko E."/>
            <person name="Jarju S."/>
            <person name="Secka A."/>
            <person name="Antonio M."/>
            <person name="Oren A."/>
            <person name="Chaudhuri R.R."/>
            <person name="La Ragione R."/>
            <person name="Hildebrand F."/>
            <person name="Pallen M.J."/>
        </authorList>
    </citation>
    <scope>NUCLEOTIDE SEQUENCE</scope>
    <source>
        <strain evidence="1">CHK160-9182</strain>
    </source>
</reference>
<dbReference type="Proteomes" id="UP000823934">
    <property type="component" value="Unassembled WGS sequence"/>
</dbReference>
<protein>
    <submittedName>
        <fullName evidence="1">Alpha/beta hydrolase</fullName>
    </submittedName>
</protein>
<reference evidence="1" key="2">
    <citation type="submission" date="2021-04" db="EMBL/GenBank/DDBJ databases">
        <authorList>
            <person name="Gilroy R."/>
        </authorList>
    </citation>
    <scope>NUCLEOTIDE SEQUENCE</scope>
    <source>
        <strain evidence="1">CHK160-9182</strain>
    </source>
</reference>
<dbReference type="PANTHER" id="PTHR37946">
    <property type="entry name" value="SLL1969 PROTEIN"/>
    <property type="match status" value="1"/>
</dbReference>
<dbReference type="SUPFAM" id="SSF53474">
    <property type="entry name" value="alpha/beta-Hydrolases"/>
    <property type="match status" value="1"/>
</dbReference>
<organism evidence="1 2">
    <name type="scientific">Candidatus Ignatzschineria merdigallinarum</name>
    <dbReference type="NCBI Taxonomy" id="2838621"/>
    <lineage>
        <taxon>Bacteria</taxon>
        <taxon>Pseudomonadati</taxon>
        <taxon>Pseudomonadota</taxon>
        <taxon>Gammaproteobacteria</taxon>
        <taxon>Cardiobacteriales</taxon>
        <taxon>Ignatzschineriaceae</taxon>
        <taxon>Ignatzschineria</taxon>
    </lineage>
</organism>
<dbReference type="PANTHER" id="PTHR37946:SF1">
    <property type="entry name" value="SLL1969 PROTEIN"/>
    <property type="match status" value="1"/>
</dbReference>
<comment type="caution">
    <text evidence="1">The sequence shown here is derived from an EMBL/GenBank/DDBJ whole genome shotgun (WGS) entry which is preliminary data.</text>
</comment>
<dbReference type="Gene3D" id="3.40.50.1820">
    <property type="entry name" value="alpha/beta hydrolase"/>
    <property type="match status" value="1"/>
</dbReference>
<dbReference type="InterPro" id="IPR010662">
    <property type="entry name" value="RBBP9/YdeN"/>
</dbReference>
<dbReference type="EMBL" id="DXHP01000038">
    <property type="protein sequence ID" value="HIW06008.1"/>
    <property type="molecule type" value="Genomic_DNA"/>
</dbReference>
<name>A0A9D1Q3W9_9GAMM</name>
<dbReference type="InterPro" id="IPR029058">
    <property type="entry name" value="AB_hydrolase_fold"/>
</dbReference>
<keyword evidence="1" id="KW-0378">Hydrolase</keyword>
<evidence type="ECO:0000313" key="2">
    <source>
        <dbReference type="Proteomes" id="UP000823934"/>
    </source>
</evidence>
<dbReference type="Pfam" id="PF06821">
    <property type="entry name" value="Ser_hydrolase"/>
    <property type="match status" value="1"/>
</dbReference>
<sequence length="226" mass="25343">MTLSTTAPCTDVILIHGLYQNSLVMKILGKRLKKMGYQVHYFDYPTLKKALSNNVDLLTIYLEQFSEPFSIIAHSLGCILTLHALKKTTFPQLQSVIAITPPFHGSRIVKYLSDHYGSFLIGKSEEALTPNDNQLWDIPLPLGVIAGTQNYGPTSLLLEKLTNTVEKNSLLSDGTVYLDETEIIGSTDTTTLHKSHTMILFDPQLPILCDHFIHHHRFNVPEAKLN</sequence>
<proteinExistence type="predicted"/>
<evidence type="ECO:0000313" key="1">
    <source>
        <dbReference type="EMBL" id="HIW06008.1"/>
    </source>
</evidence>
<gene>
    <name evidence="1" type="ORF">H9889_01585</name>
</gene>
<dbReference type="AlphaFoldDB" id="A0A9D1Q3W9"/>
<dbReference type="GO" id="GO:0016787">
    <property type="term" value="F:hydrolase activity"/>
    <property type="evidence" value="ECO:0007669"/>
    <property type="project" value="UniProtKB-KW"/>
</dbReference>